<feature type="region of interest" description="Disordered" evidence="1">
    <location>
        <begin position="86"/>
        <end position="126"/>
    </location>
</feature>
<dbReference type="EMBL" id="JAQGDS010000001">
    <property type="protein sequence ID" value="KAJ6264324.1"/>
    <property type="molecule type" value="Genomic_DNA"/>
</dbReference>
<comment type="caution">
    <text evidence="2">The sequence shown here is derived from an EMBL/GenBank/DDBJ whole genome shotgun (WGS) entry which is preliminary data.</text>
</comment>
<name>A0AAD6NMP2_DREDA</name>
<accession>A0AAD6NMP2</accession>
<dbReference type="Proteomes" id="UP001221413">
    <property type="component" value="Unassembled WGS sequence"/>
</dbReference>
<evidence type="ECO:0000256" key="1">
    <source>
        <dbReference type="SAM" id="MobiDB-lite"/>
    </source>
</evidence>
<evidence type="ECO:0000313" key="3">
    <source>
        <dbReference type="Proteomes" id="UP001221413"/>
    </source>
</evidence>
<feature type="compositionally biased region" description="Basic and acidic residues" evidence="1">
    <location>
        <begin position="102"/>
        <end position="117"/>
    </location>
</feature>
<sequence>MGRWRWWMGCESERRRGTRSCRRKNYIGNNSAVDGDLRCAAFLPAISIASSPKRPHATAFTTTAHWPLTNGNAFAHESECGETVKGALTRDGKRSLQLQRGDGQRRQQKRASERTTDQEGLATGDD</sequence>
<reference evidence="2" key="1">
    <citation type="submission" date="2023-01" db="EMBL/GenBank/DDBJ databases">
        <title>The chitinases involved in constricting ring structure development in the nematode-trapping fungus Drechslerella dactyloides.</title>
        <authorList>
            <person name="Wang R."/>
            <person name="Zhang L."/>
            <person name="Tang P."/>
            <person name="Li S."/>
            <person name="Liang L."/>
        </authorList>
    </citation>
    <scope>NUCLEOTIDE SEQUENCE</scope>
    <source>
        <strain evidence="2">YMF1.00031</strain>
    </source>
</reference>
<organism evidence="2 3">
    <name type="scientific">Drechslerella dactyloides</name>
    <name type="common">Nematode-trapping fungus</name>
    <name type="synonym">Arthrobotrys dactyloides</name>
    <dbReference type="NCBI Taxonomy" id="74499"/>
    <lineage>
        <taxon>Eukaryota</taxon>
        <taxon>Fungi</taxon>
        <taxon>Dikarya</taxon>
        <taxon>Ascomycota</taxon>
        <taxon>Pezizomycotina</taxon>
        <taxon>Orbiliomycetes</taxon>
        <taxon>Orbiliales</taxon>
        <taxon>Orbiliaceae</taxon>
        <taxon>Drechslerella</taxon>
    </lineage>
</organism>
<evidence type="ECO:0000313" key="2">
    <source>
        <dbReference type="EMBL" id="KAJ6264324.1"/>
    </source>
</evidence>
<dbReference type="AlphaFoldDB" id="A0AAD6NMP2"/>
<proteinExistence type="predicted"/>
<gene>
    <name evidence="2" type="ORF">Dda_0469</name>
</gene>
<keyword evidence="3" id="KW-1185">Reference proteome</keyword>
<protein>
    <submittedName>
        <fullName evidence="2">Uncharacterized protein</fullName>
    </submittedName>
</protein>